<evidence type="ECO:0000256" key="1">
    <source>
        <dbReference type="SAM" id="Phobius"/>
    </source>
</evidence>
<proteinExistence type="predicted"/>
<sequence>MRKVNMTKQNIIKPKALFMGLSIRQIVIMAIGLLVSLGVFALLYFVLGASVDLALIPVFLILILFGAGSIAQINGSSALAWLLIIMKGNITRHYESKGVFDRYEE</sequence>
<dbReference type="InterPro" id="IPR024414">
    <property type="entry name" value="Uncharacterised_PrgI"/>
</dbReference>
<evidence type="ECO:0000313" key="3">
    <source>
        <dbReference type="Proteomes" id="UP001478133"/>
    </source>
</evidence>
<dbReference type="Proteomes" id="UP001478133">
    <property type="component" value="Unassembled WGS sequence"/>
</dbReference>
<keyword evidence="1" id="KW-1133">Transmembrane helix</keyword>
<accession>A0ABV1HW79</accession>
<keyword evidence="1" id="KW-0812">Transmembrane</keyword>
<protein>
    <submittedName>
        <fullName evidence="2">PrgI family protein</fullName>
    </submittedName>
</protein>
<organism evidence="2 3">
    <name type="scientific">Ruminococcoides intestinihominis</name>
    <dbReference type="NCBI Taxonomy" id="3133161"/>
    <lineage>
        <taxon>Bacteria</taxon>
        <taxon>Bacillati</taxon>
        <taxon>Bacillota</taxon>
        <taxon>Clostridia</taxon>
        <taxon>Eubacteriales</taxon>
        <taxon>Oscillospiraceae</taxon>
        <taxon>Ruminococcoides</taxon>
    </lineage>
</organism>
<feature type="transmembrane region" description="Helical" evidence="1">
    <location>
        <begin position="53"/>
        <end position="84"/>
    </location>
</feature>
<keyword evidence="3" id="KW-1185">Reference proteome</keyword>
<keyword evidence="1" id="KW-0472">Membrane</keyword>
<evidence type="ECO:0000313" key="2">
    <source>
        <dbReference type="EMBL" id="MEQ2566589.1"/>
    </source>
</evidence>
<name>A0ABV1HW79_9FIRM</name>
<dbReference type="RefSeq" id="WP_211148188.1">
    <property type="nucleotide sequence ID" value="NZ_JBBMEY010000012.1"/>
</dbReference>
<reference evidence="2 3" key="1">
    <citation type="submission" date="2024-03" db="EMBL/GenBank/DDBJ databases">
        <title>Human intestinal bacterial collection.</title>
        <authorList>
            <person name="Pauvert C."/>
            <person name="Hitch T.C.A."/>
            <person name="Clavel T."/>
        </authorList>
    </citation>
    <scope>NUCLEOTIDE SEQUENCE [LARGE SCALE GENOMIC DNA]</scope>
    <source>
        <strain evidence="2 3">CLA-AP-H18</strain>
    </source>
</reference>
<feature type="transmembrane region" description="Helical" evidence="1">
    <location>
        <begin position="21"/>
        <end position="47"/>
    </location>
</feature>
<comment type="caution">
    <text evidence="2">The sequence shown here is derived from an EMBL/GenBank/DDBJ whole genome shotgun (WGS) entry which is preliminary data.</text>
</comment>
<dbReference type="EMBL" id="JBBMFI010000084">
    <property type="protein sequence ID" value="MEQ2566589.1"/>
    <property type="molecule type" value="Genomic_DNA"/>
</dbReference>
<dbReference type="Pfam" id="PF12666">
    <property type="entry name" value="PrgI"/>
    <property type="match status" value="1"/>
</dbReference>
<gene>
    <name evidence="2" type="ORF">ABFO16_10185</name>
</gene>